<gene>
    <name evidence="1" type="ORF">FB567DRAFT_619366</name>
</gene>
<reference evidence="1" key="1">
    <citation type="journal article" date="2021" name="Nat. Commun.">
        <title>Genetic determinants of endophytism in the Arabidopsis root mycobiome.</title>
        <authorList>
            <person name="Mesny F."/>
            <person name="Miyauchi S."/>
            <person name="Thiergart T."/>
            <person name="Pickel B."/>
            <person name="Atanasova L."/>
            <person name="Karlsson M."/>
            <person name="Huettel B."/>
            <person name="Barry K.W."/>
            <person name="Haridas S."/>
            <person name="Chen C."/>
            <person name="Bauer D."/>
            <person name="Andreopoulos W."/>
            <person name="Pangilinan J."/>
            <person name="LaButti K."/>
            <person name="Riley R."/>
            <person name="Lipzen A."/>
            <person name="Clum A."/>
            <person name="Drula E."/>
            <person name="Henrissat B."/>
            <person name="Kohler A."/>
            <person name="Grigoriev I.V."/>
            <person name="Martin F.M."/>
            <person name="Hacquard S."/>
        </authorList>
    </citation>
    <scope>NUCLEOTIDE SEQUENCE</scope>
    <source>
        <strain evidence="1">MPI-SDFR-AT-0120</strain>
    </source>
</reference>
<proteinExistence type="predicted"/>
<evidence type="ECO:0000313" key="2">
    <source>
        <dbReference type="Proteomes" id="UP000813461"/>
    </source>
</evidence>
<dbReference type="AlphaFoldDB" id="A0A8K0RAZ3"/>
<evidence type="ECO:0000313" key="1">
    <source>
        <dbReference type="EMBL" id="KAH7089971.1"/>
    </source>
</evidence>
<dbReference type="OrthoDB" id="3558741at2759"/>
<sequence length="355" mass="40185">MSNSTAEKVPLEPYIARAFGCPQAQIFDRSELIQGPILVKGQTNRILTYRGCFNPPHQGHKDTLCHGFFRGGDDLNIIAAIIFFAPDASVRAKYAVGDNCSPNYVLTQKQHIDLFNQSGLYGGWHWCYPENIRSKHGFKKKLRDEAAKDGFEIRFVCLTGADHVGTVGSDRYHRGNTIVVGTGHRERTIFRADTESGFTRLPNYKEWQKLPLTEELIDRFGAGSSLAWLEQKLEMLSPDAVHDLPNDPNHRSQAVTMRLSAAIWHLGELRHCEHSTGPSHQWIRFVPTRLIGMEGGAWFLGYPEKQFSKQISSTRIRVIMAEVDEKVAMVKALPGVALRPELLFDYTQDQKRVEH</sequence>
<name>A0A8K0RAZ3_9PLEO</name>
<accession>A0A8K0RAZ3</accession>
<evidence type="ECO:0008006" key="3">
    <source>
        <dbReference type="Google" id="ProtNLM"/>
    </source>
</evidence>
<organism evidence="1 2">
    <name type="scientific">Paraphoma chrysanthemicola</name>
    <dbReference type="NCBI Taxonomy" id="798071"/>
    <lineage>
        <taxon>Eukaryota</taxon>
        <taxon>Fungi</taxon>
        <taxon>Dikarya</taxon>
        <taxon>Ascomycota</taxon>
        <taxon>Pezizomycotina</taxon>
        <taxon>Dothideomycetes</taxon>
        <taxon>Pleosporomycetidae</taxon>
        <taxon>Pleosporales</taxon>
        <taxon>Pleosporineae</taxon>
        <taxon>Phaeosphaeriaceae</taxon>
        <taxon>Paraphoma</taxon>
    </lineage>
</organism>
<comment type="caution">
    <text evidence="1">The sequence shown here is derived from an EMBL/GenBank/DDBJ whole genome shotgun (WGS) entry which is preliminary data.</text>
</comment>
<dbReference type="EMBL" id="JAGMVJ010000006">
    <property type="protein sequence ID" value="KAH7089971.1"/>
    <property type="molecule type" value="Genomic_DNA"/>
</dbReference>
<protein>
    <recommendedName>
        <fullName evidence="3">Cytidyltransferase-like domain-containing protein</fullName>
    </recommendedName>
</protein>
<keyword evidence="2" id="KW-1185">Reference proteome</keyword>
<dbReference type="Proteomes" id="UP000813461">
    <property type="component" value="Unassembled WGS sequence"/>
</dbReference>